<gene>
    <name evidence="1" type="ORF">OPT61_g4882</name>
</gene>
<keyword evidence="2" id="KW-1185">Reference proteome</keyword>
<accession>A0ACC2ICG7</accession>
<name>A0ACC2ICG7_9PLEO</name>
<proteinExistence type="predicted"/>
<dbReference type="EMBL" id="JAPHNI010000293">
    <property type="protein sequence ID" value="KAJ8112855.1"/>
    <property type="molecule type" value="Genomic_DNA"/>
</dbReference>
<evidence type="ECO:0000313" key="1">
    <source>
        <dbReference type="EMBL" id="KAJ8112855.1"/>
    </source>
</evidence>
<evidence type="ECO:0000313" key="2">
    <source>
        <dbReference type="Proteomes" id="UP001153331"/>
    </source>
</evidence>
<dbReference type="Proteomes" id="UP001153331">
    <property type="component" value="Unassembled WGS sequence"/>
</dbReference>
<comment type="caution">
    <text evidence="1">The sequence shown here is derived from an EMBL/GenBank/DDBJ whole genome shotgun (WGS) entry which is preliminary data.</text>
</comment>
<reference evidence="1" key="1">
    <citation type="submission" date="2022-11" db="EMBL/GenBank/DDBJ databases">
        <title>Genome Sequence of Boeremia exigua.</title>
        <authorList>
            <person name="Buettner E."/>
        </authorList>
    </citation>
    <scope>NUCLEOTIDE SEQUENCE</scope>
    <source>
        <strain evidence="1">CU02</strain>
    </source>
</reference>
<protein>
    <submittedName>
        <fullName evidence="1">Uncharacterized protein</fullName>
    </submittedName>
</protein>
<sequence>MHEIRQQSDNRVSLNNTSYTCPCKEITYRRTAESYTSVVECAARYSLGQCQELTIVGTEDQLWPQHLTLNHTGPEYCGGEDKGQTGYFVCLHGGWDIIKGFVTPEGVSKRSVSMIDAGVQRTMWAWRPFATDTDTWVSTAHAPSAYLATHLKIDHDNAWGFAQGRQRRLRDATPLGMYVRLIGRIPVARVLCAPCRELQPGPFSLAFPVLEDGKHWRWQDTPGPIEELQLDPVPVSRISATWISLPPRFGDATAGLAFVFKNETSSLVGCGCAVDARWAQGQSTLFGDTVRWETVIGPPTIPQGNRAPEPARLSFSDSIEQSCGPTITADPEWLASLLATFPIPTTSLNVTSIATRTSFTTLEDITLKSRLWDVPWLLSDAVQPIQEMEAILGFYFVNALSRIGWDPQRNGSTGNLNSLLRKGSANNDQLLHDNAQPYPRPSEDIAPTSALRQEWFNYTTAWQLNESALCISVAILAMHLIIVVIHCIYVLWTAQSSEAWNSIPELIALAYNSRATGDTLENCGAGIMLMKTLGQEVKVVANSTTPLQTLTKL</sequence>
<organism evidence="1 2">
    <name type="scientific">Boeremia exigua</name>
    <dbReference type="NCBI Taxonomy" id="749465"/>
    <lineage>
        <taxon>Eukaryota</taxon>
        <taxon>Fungi</taxon>
        <taxon>Dikarya</taxon>
        <taxon>Ascomycota</taxon>
        <taxon>Pezizomycotina</taxon>
        <taxon>Dothideomycetes</taxon>
        <taxon>Pleosporomycetidae</taxon>
        <taxon>Pleosporales</taxon>
        <taxon>Pleosporineae</taxon>
        <taxon>Didymellaceae</taxon>
        <taxon>Boeremia</taxon>
    </lineage>
</organism>